<dbReference type="Proteomes" id="UP000326565">
    <property type="component" value="Unassembled WGS sequence"/>
</dbReference>
<sequence>MASFRKNRPEKIPTDTVLPLQFWDDQRYTRAVCLDFTYRFDDVLDTEALRRSLERLLELDGWRTLGARLRMNDGGRLEYHVPAQFDANRSGINFSVSKYPMGINEHPFAASLPHATERPSLLGNPADIMSVSLGPDCPRRMEDWLYSDRPQLAIHIVLFDDATLLTITFLHTLMDAMSLASFFKAWLAILKGQEDQVPTWHVFKEDPLMPLSTRTPGENYVNANILLRGLDLVVFAICFIFELIWHRDSYRIICIPGHFINKLRTQALHELAERERNNEQPAPFLTESDVLLAWWFKAMIKGLNPSPSRLISLMNVFDIRSIALHETTPSHKSTAFVTNAAISSYTHLRVHQILTKPVSFVASQIRQSLLQQRTKSQVEAWFAHQKSSLVNIANPPMFGEPTSFLICCSNWHRARFFELDFSSAVVSPGALPLQDRPVGRPSYVIPTFHSVNFPGRNVGPIIGKDAAGNWWLAWTIRTSAWPVIEEELNALGAGKTV</sequence>
<dbReference type="InterPro" id="IPR050317">
    <property type="entry name" value="Plant_Fungal_Acyltransferase"/>
</dbReference>
<dbReference type="Pfam" id="PF02458">
    <property type="entry name" value="Transferase"/>
    <property type="match status" value="1"/>
</dbReference>
<dbReference type="PANTHER" id="PTHR31642">
    <property type="entry name" value="TRICHOTHECENE 3-O-ACETYLTRANSFERASE"/>
    <property type="match status" value="1"/>
</dbReference>
<name>A0A5N5WG24_9EURO</name>
<protein>
    <recommendedName>
        <fullName evidence="3">Transferase family-domain-containing protein</fullName>
    </recommendedName>
</protein>
<organism evidence="1 2">
    <name type="scientific">Aspergillus leporis</name>
    <dbReference type="NCBI Taxonomy" id="41062"/>
    <lineage>
        <taxon>Eukaryota</taxon>
        <taxon>Fungi</taxon>
        <taxon>Dikarya</taxon>
        <taxon>Ascomycota</taxon>
        <taxon>Pezizomycotina</taxon>
        <taxon>Eurotiomycetes</taxon>
        <taxon>Eurotiomycetidae</taxon>
        <taxon>Eurotiales</taxon>
        <taxon>Aspergillaceae</taxon>
        <taxon>Aspergillus</taxon>
        <taxon>Aspergillus subgen. Circumdati</taxon>
    </lineage>
</organism>
<dbReference type="EMBL" id="ML732525">
    <property type="protein sequence ID" value="KAB8067233.1"/>
    <property type="molecule type" value="Genomic_DNA"/>
</dbReference>
<keyword evidence="2" id="KW-1185">Reference proteome</keyword>
<evidence type="ECO:0000313" key="1">
    <source>
        <dbReference type="EMBL" id="KAB8067233.1"/>
    </source>
</evidence>
<evidence type="ECO:0000313" key="2">
    <source>
        <dbReference type="Proteomes" id="UP000326565"/>
    </source>
</evidence>
<dbReference type="GO" id="GO:0016747">
    <property type="term" value="F:acyltransferase activity, transferring groups other than amino-acyl groups"/>
    <property type="evidence" value="ECO:0007669"/>
    <property type="project" value="TreeGrafter"/>
</dbReference>
<dbReference type="OrthoDB" id="21502at2759"/>
<dbReference type="InterPro" id="IPR023213">
    <property type="entry name" value="CAT-like_dom_sf"/>
</dbReference>
<gene>
    <name evidence="1" type="ORF">BDV29DRAFT_196597</name>
</gene>
<accession>A0A5N5WG24</accession>
<dbReference type="PANTHER" id="PTHR31642:SF294">
    <property type="entry name" value="ACETYLTRANSFERASE MATC1"/>
    <property type="match status" value="1"/>
</dbReference>
<dbReference type="AlphaFoldDB" id="A0A5N5WG24"/>
<dbReference type="Gene3D" id="3.30.559.10">
    <property type="entry name" value="Chloramphenicol acetyltransferase-like domain"/>
    <property type="match status" value="2"/>
</dbReference>
<reference evidence="1 2" key="1">
    <citation type="submission" date="2019-04" db="EMBL/GenBank/DDBJ databases">
        <title>Friends and foes A comparative genomics study of 23 Aspergillus species from section Flavi.</title>
        <authorList>
            <consortium name="DOE Joint Genome Institute"/>
            <person name="Kjaerbolling I."/>
            <person name="Vesth T."/>
            <person name="Frisvad J.C."/>
            <person name="Nybo J.L."/>
            <person name="Theobald S."/>
            <person name="Kildgaard S."/>
            <person name="Isbrandt T."/>
            <person name="Kuo A."/>
            <person name="Sato A."/>
            <person name="Lyhne E.K."/>
            <person name="Kogle M.E."/>
            <person name="Wiebenga A."/>
            <person name="Kun R.S."/>
            <person name="Lubbers R.J."/>
            <person name="Makela M.R."/>
            <person name="Barry K."/>
            <person name="Chovatia M."/>
            <person name="Clum A."/>
            <person name="Daum C."/>
            <person name="Haridas S."/>
            <person name="He G."/>
            <person name="LaButti K."/>
            <person name="Lipzen A."/>
            <person name="Mondo S."/>
            <person name="Riley R."/>
            <person name="Salamov A."/>
            <person name="Simmons B.A."/>
            <person name="Magnuson J.K."/>
            <person name="Henrissat B."/>
            <person name="Mortensen U.H."/>
            <person name="Larsen T.O."/>
            <person name="Devries R.P."/>
            <person name="Grigoriev I.V."/>
            <person name="Machida M."/>
            <person name="Baker S.E."/>
            <person name="Andersen M.R."/>
        </authorList>
    </citation>
    <scope>NUCLEOTIDE SEQUENCE [LARGE SCALE GENOMIC DNA]</scope>
    <source>
        <strain evidence="1 2">CBS 151.66</strain>
    </source>
</reference>
<evidence type="ECO:0008006" key="3">
    <source>
        <dbReference type="Google" id="ProtNLM"/>
    </source>
</evidence>
<proteinExistence type="predicted"/>